<dbReference type="Pfam" id="PF02852">
    <property type="entry name" value="Pyr_redox_dim"/>
    <property type="match status" value="1"/>
</dbReference>
<dbReference type="Proteomes" id="UP000317422">
    <property type="component" value="Unassembled WGS sequence"/>
</dbReference>
<dbReference type="PRINTS" id="PR00368">
    <property type="entry name" value="FADPNR"/>
</dbReference>
<evidence type="ECO:0000256" key="1">
    <source>
        <dbReference type="ARBA" id="ARBA00001974"/>
    </source>
</evidence>
<dbReference type="InterPro" id="IPR036188">
    <property type="entry name" value="FAD/NAD-bd_sf"/>
</dbReference>
<dbReference type="PANTHER" id="PTHR43429">
    <property type="entry name" value="PYRIDINE NUCLEOTIDE-DISULFIDE OXIDOREDUCTASE DOMAIN-CONTAINING"/>
    <property type="match status" value="1"/>
</dbReference>
<evidence type="ECO:0000256" key="4">
    <source>
        <dbReference type="ARBA" id="ARBA00022827"/>
    </source>
</evidence>
<dbReference type="PANTHER" id="PTHR43429:SF1">
    <property type="entry name" value="NAD(P)H SULFUR OXIDOREDUCTASE (COA-DEPENDENT)"/>
    <property type="match status" value="1"/>
</dbReference>
<comment type="caution">
    <text evidence="9">The sequence shown here is derived from an EMBL/GenBank/DDBJ whole genome shotgun (WGS) entry which is preliminary data.</text>
</comment>
<reference evidence="9 10" key="1">
    <citation type="submission" date="2019-06" db="EMBL/GenBank/DDBJ databases">
        <title>Sequencing the genomes of 1000 actinobacteria strains.</title>
        <authorList>
            <person name="Klenk H.-P."/>
        </authorList>
    </citation>
    <scope>NUCLEOTIDE SEQUENCE [LARGE SCALE GENOMIC DNA]</scope>
    <source>
        <strain evidence="9 10">DSM 45015</strain>
    </source>
</reference>
<evidence type="ECO:0000259" key="7">
    <source>
        <dbReference type="Pfam" id="PF02852"/>
    </source>
</evidence>
<evidence type="ECO:0000256" key="6">
    <source>
        <dbReference type="ARBA" id="ARBA00023284"/>
    </source>
</evidence>
<keyword evidence="4" id="KW-0274">FAD</keyword>
<dbReference type="EMBL" id="VFQC01000002">
    <property type="protein sequence ID" value="TQN28735.1"/>
    <property type="molecule type" value="Genomic_DNA"/>
</dbReference>
<dbReference type="PRINTS" id="PR00411">
    <property type="entry name" value="PNDRDTASEI"/>
</dbReference>
<dbReference type="Pfam" id="PF07992">
    <property type="entry name" value="Pyr_redox_2"/>
    <property type="match status" value="1"/>
</dbReference>
<dbReference type="InterPro" id="IPR016156">
    <property type="entry name" value="FAD/NAD-linked_Rdtase_dimer_sf"/>
</dbReference>
<evidence type="ECO:0000259" key="8">
    <source>
        <dbReference type="Pfam" id="PF07992"/>
    </source>
</evidence>
<evidence type="ECO:0000256" key="2">
    <source>
        <dbReference type="ARBA" id="ARBA00009130"/>
    </source>
</evidence>
<keyword evidence="10" id="KW-1185">Reference proteome</keyword>
<dbReference type="InterPro" id="IPR050260">
    <property type="entry name" value="FAD-bd_OxRdtase"/>
</dbReference>
<dbReference type="SUPFAM" id="SSF51905">
    <property type="entry name" value="FAD/NAD(P)-binding domain"/>
    <property type="match status" value="1"/>
</dbReference>
<dbReference type="InterPro" id="IPR004099">
    <property type="entry name" value="Pyr_nucl-diS_OxRdtase_dimer"/>
</dbReference>
<dbReference type="Gene3D" id="3.50.50.60">
    <property type="entry name" value="FAD/NAD(P)-binding domain"/>
    <property type="match status" value="2"/>
</dbReference>
<keyword evidence="5" id="KW-0560">Oxidoreductase</keyword>
<dbReference type="RefSeq" id="WP_141925740.1">
    <property type="nucleotide sequence ID" value="NZ_VFQC01000002.1"/>
</dbReference>
<protein>
    <submittedName>
        <fullName evidence="9">NADPH-dependent 2,4-dienoyl-CoA reductase/sulfur reductase-like enzyme</fullName>
    </submittedName>
</protein>
<comment type="similarity">
    <text evidence="2">Belongs to the class-III pyridine nucleotide-disulfide oxidoreductase family.</text>
</comment>
<comment type="cofactor">
    <cofactor evidence="1">
        <name>FAD</name>
        <dbReference type="ChEBI" id="CHEBI:57692"/>
    </cofactor>
</comment>
<keyword evidence="3" id="KW-0285">Flavoprotein</keyword>
<evidence type="ECO:0000256" key="3">
    <source>
        <dbReference type="ARBA" id="ARBA00022630"/>
    </source>
</evidence>
<dbReference type="InterPro" id="IPR023753">
    <property type="entry name" value="FAD/NAD-binding_dom"/>
</dbReference>
<evidence type="ECO:0000256" key="5">
    <source>
        <dbReference type="ARBA" id="ARBA00023002"/>
    </source>
</evidence>
<dbReference type="AlphaFoldDB" id="A0A543NAA1"/>
<feature type="domain" description="FAD/NAD(P)-binding" evidence="8">
    <location>
        <begin position="10"/>
        <end position="301"/>
    </location>
</feature>
<accession>A0A543NAA1</accession>
<dbReference type="OrthoDB" id="9802028at2"/>
<dbReference type="GO" id="GO:0016491">
    <property type="term" value="F:oxidoreductase activity"/>
    <property type="evidence" value="ECO:0007669"/>
    <property type="project" value="UniProtKB-KW"/>
</dbReference>
<gene>
    <name evidence="9" type="ORF">FHX37_4099</name>
</gene>
<name>A0A543NAA1_9ACTN</name>
<feature type="domain" description="Pyridine nucleotide-disulphide oxidoreductase dimerisation" evidence="7">
    <location>
        <begin position="339"/>
        <end position="442"/>
    </location>
</feature>
<evidence type="ECO:0000313" key="10">
    <source>
        <dbReference type="Proteomes" id="UP000317422"/>
    </source>
</evidence>
<organism evidence="9 10">
    <name type="scientific">Haloactinospora alba</name>
    <dbReference type="NCBI Taxonomy" id="405555"/>
    <lineage>
        <taxon>Bacteria</taxon>
        <taxon>Bacillati</taxon>
        <taxon>Actinomycetota</taxon>
        <taxon>Actinomycetes</taxon>
        <taxon>Streptosporangiales</taxon>
        <taxon>Nocardiopsidaceae</taxon>
        <taxon>Haloactinospora</taxon>
    </lineage>
</organism>
<keyword evidence="6" id="KW-0676">Redox-active center</keyword>
<dbReference type="SUPFAM" id="SSF55424">
    <property type="entry name" value="FAD/NAD-linked reductases, dimerisation (C-terminal) domain"/>
    <property type="match status" value="1"/>
</dbReference>
<evidence type="ECO:0000313" key="9">
    <source>
        <dbReference type="EMBL" id="TQN28735.1"/>
    </source>
</evidence>
<sequence length="457" mass="48550">MEHTVNSRSRLVVVGGDAAGMSAASQARRLRDSRELEIVALERGEHTSYSACGIPYLVSGVVPRKQDLVARDPDTFRRDFAIDVRTGAEATGIDLDQRSVAVRGTGGGHWTERFDHLMVATGAVPRELELPGCAAAGILGVQTLDDGIAARAFLDRNQPREAVVVGCGYIGLEMAEALVQRGIRVRVIDSGEEPMSALDPDMGRMVREALQGMGVEVHLRERVTGFRSQRDRVTGVLTAQGEYPAEAVILGTGVRPDSDLAREAGLDIGPTGGVAVDARMRTSAPGVWAAGDCVESFHRVTRGPAVVPLGTHANKQGRVAGTNIGGGYARFEGVLGTAITKVCGLEVAHTGLNEEEARRAGFVSEAVAVESTSRAGYYPGAERMTVKLRAERGSGRLLGGQIVGWENAGKRVDVLATALWNGMTVEDMAGMDLSYAPPFSPVWDPVLIAARKVAERC</sequence>
<proteinExistence type="inferred from homology"/>